<dbReference type="RefSeq" id="WP_377712771.1">
    <property type="nucleotide sequence ID" value="NZ_JBHTJM010000002.1"/>
</dbReference>
<evidence type="ECO:0000313" key="13">
    <source>
        <dbReference type="Proteomes" id="UP001596997"/>
    </source>
</evidence>
<evidence type="ECO:0000256" key="8">
    <source>
        <dbReference type="ARBA" id="ARBA00033408"/>
    </source>
</evidence>
<keyword evidence="5 9" id="KW-0227">DNA damage</keyword>
<dbReference type="PANTHER" id="PTHR11059">
    <property type="entry name" value="DNA REPAIR PROTEIN RECN"/>
    <property type="match status" value="1"/>
</dbReference>
<feature type="domain" description="RecF/RecN/SMC N-terminal" evidence="11">
    <location>
        <begin position="2"/>
        <end position="509"/>
    </location>
</feature>
<gene>
    <name evidence="12" type="primary">recN</name>
    <name evidence="12" type="ORF">ACFQ1O_01985</name>
</gene>
<accession>A0ABW3HYZ6</accession>
<name>A0ABW3HYZ6_9FLAO</name>
<evidence type="ECO:0000259" key="11">
    <source>
        <dbReference type="Pfam" id="PF02463"/>
    </source>
</evidence>
<dbReference type="Proteomes" id="UP001596997">
    <property type="component" value="Unassembled WGS sequence"/>
</dbReference>
<dbReference type="EMBL" id="JBHTJM010000002">
    <property type="protein sequence ID" value="MFD0962770.1"/>
    <property type="molecule type" value="Genomic_DNA"/>
</dbReference>
<dbReference type="SUPFAM" id="SSF52540">
    <property type="entry name" value="P-loop containing nucleoside triphosphate hydrolases"/>
    <property type="match status" value="1"/>
</dbReference>
<dbReference type="Gene3D" id="3.40.50.300">
    <property type="entry name" value="P-loop containing nucleotide triphosphate hydrolases"/>
    <property type="match status" value="2"/>
</dbReference>
<proteinExistence type="inferred from homology"/>
<comment type="caution">
    <text evidence="12">The sequence shown here is derived from an EMBL/GenBank/DDBJ whole genome shotgun (WGS) entry which is preliminary data.</text>
</comment>
<dbReference type="PIRSF" id="PIRSF003128">
    <property type="entry name" value="RecN"/>
    <property type="match status" value="1"/>
</dbReference>
<keyword evidence="10" id="KW-0175">Coiled coil</keyword>
<dbReference type="Pfam" id="PF02463">
    <property type="entry name" value="SMC_N"/>
    <property type="match status" value="1"/>
</dbReference>
<evidence type="ECO:0000256" key="10">
    <source>
        <dbReference type="SAM" id="Coils"/>
    </source>
</evidence>
<evidence type="ECO:0000256" key="6">
    <source>
        <dbReference type="ARBA" id="ARBA00022840"/>
    </source>
</evidence>
<keyword evidence="6" id="KW-0067">ATP-binding</keyword>
<reference evidence="13" key="1">
    <citation type="journal article" date="2019" name="Int. J. Syst. Evol. Microbiol.">
        <title>The Global Catalogue of Microorganisms (GCM) 10K type strain sequencing project: providing services to taxonomists for standard genome sequencing and annotation.</title>
        <authorList>
            <consortium name="The Broad Institute Genomics Platform"/>
            <consortium name="The Broad Institute Genome Sequencing Center for Infectious Disease"/>
            <person name="Wu L."/>
            <person name="Ma J."/>
        </authorList>
    </citation>
    <scope>NUCLEOTIDE SEQUENCE [LARGE SCALE GENOMIC DNA]</scope>
    <source>
        <strain evidence="13">CCUG 62114</strain>
    </source>
</reference>
<keyword evidence="7 9" id="KW-0234">DNA repair</keyword>
<evidence type="ECO:0000256" key="3">
    <source>
        <dbReference type="ARBA" id="ARBA00021315"/>
    </source>
</evidence>
<evidence type="ECO:0000256" key="1">
    <source>
        <dbReference type="ARBA" id="ARBA00003618"/>
    </source>
</evidence>
<dbReference type="InterPro" id="IPR004604">
    <property type="entry name" value="DNA_recomb/repair_RecN"/>
</dbReference>
<evidence type="ECO:0000256" key="5">
    <source>
        <dbReference type="ARBA" id="ARBA00022763"/>
    </source>
</evidence>
<dbReference type="PANTHER" id="PTHR11059:SF0">
    <property type="entry name" value="DNA REPAIR PROTEIN RECN"/>
    <property type="match status" value="1"/>
</dbReference>
<protein>
    <recommendedName>
        <fullName evidence="3 9">DNA repair protein RecN</fullName>
    </recommendedName>
    <alternativeName>
        <fullName evidence="8 9">Recombination protein N</fullName>
    </alternativeName>
</protein>
<evidence type="ECO:0000256" key="2">
    <source>
        <dbReference type="ARBA" id="ARBA00009441"/>
    </source>
</evidence>
<evidence type="ECO:0000313" key="12">
    <source>
        <dbReference type="EMBL" id="MFD0962770.1"/>
    </source>
</evidence>
<dbReference type="InterPro" id="IPR027417">
    <property type="entry name" value="P-loop_NTPase"/>
</dbReference>
<sequence>MLTQLSIQNYALIDKMSVSFQNGFSIITGETGAGKSILLGGLGLILGKRADTSVINDITKKCIVEAVFQVENYKLQKIFSSEDIDYEEETIIRREILPSGKSRAFINDSPVSLNSLKRISENLIDIHSQHQTLQLTNNDFQFEVIDALAKNDKNLETYKSQLMSLRNVRKEFDELKITQSNFGKEEEYNNFLLQELLDANLDDIDQESLEQELEQLENVETIQEKLLQANQLLSDEQIGITTLLLQLKNSLKDISSFSSSYAQLYNRVESSQIELNDVFSEIESEQERVESDPERLHVVTSILNQLNSLQQKHQVSSLEELLVVRDELDKKVGQVANLSEAIKLLEEKIKTLTVELDQIAGIIHENRLKSIPKLTQQLEKIVKNLGMENAQFKISLKSVDSFLNNGKDELAFLFTANKGGSFNELKKSASGGELSRIMLGVKAVLSKYKKLPSIMFDEIDTGVSGEVADKMGLLMKYMSENMQVFSITHLPQIASKGQQHFKVFKADEGGVTKSNLKELTPEERIVEIAEMLGGKDLSETALNHAKELLKI</sequence>
<organism evidence="12 13">
    <name type="scientific">Pseudofulvibacter geojedonensis</name>
    <dbReference type="NCBI Taxonomy" id="1123758"/>
    <lineage>
        <taxon>Bacteria</taxon>
        <taxon>Pseudomonadati</taxon>
        <taxon>Bacteroidota</taxon>
        <taxon>Flavobacteriia</taxon>
        <taxon>Flavobacteriales</taxon>
        <taxon>Flavobacteriaceae</taxon>
        <taxon>Pseudofulvibacter</taxon>
    </lineage>
</organism>
<dbReference type="InterPro" id="IPR003395">
    <property type="entry name" value="RecF/RecN/SMC_N"/>
</dbReference>
<dbReference type="NCBIfam" id="TIGR00634">
    <property type="entry name" value="recN"/>
    <property type="match status" value="1"/>
</dbReference>
<feature type="coiled-coil region" evidence="10">
    <location>
        <begin position="328"/>
        <end position="355"/>
    </location>
</feature>
<comment type="function">
    <text evidence="1 9">May be involved in recombinational repair of damaged DNA.</text>
</comment>
<evidence type="ECO:0000256" key="4">
    <source>
        <dbReference type="ARBA" id="ARBA00022741"/>
    </source>
</evidence>
<evidence type="ECO:0000256" key="7">
    <source>
        <dbReference type="ARBA" id="ARBA00023204"/>
    </source>
</evidence>
<keyword evidence="4" id="KW-0547">Nucleotide-binding</keyword>
<dbReference type="CDD" id="cd03241">
    <property type="entry name" value="ABC_RecN"/>
    <property type="match status" value="1"/>
</dbReference>
<keyword evidence="13" id="KW-1185">Reference proteome</keyword>
<feature type="coiled-coil region" evidence="10">
    <location>
        <begin position="199"/>
        <end position="229"/>
    </location>
</feature>
<evidence type="ECO:0000256" key="9">
    <source>
        <dbReference type="PIRNR" id="PIRNR003128"/>
    </source>
</evidence>
<comment type="similarity">
    <text evidence="2 9">Belongs to the RecN family.</text>
</comment>